<dbReference type="InterPro" id="IPR007750">
    <property type="entry name" value="DUF674"/>
</dbReference>
<sequence length="475" mass="52866">MAGEQKVTVSFWVDKAKKRVVLAEADSDFVDILFSFLTLPLGAVVGLLNKQSNIGCMDNLYGSVETLDVRNFQTEACKTMLLFPQSAAAERCEDLKVNIDSARPNPRRVYACQKPDCCSKTTCLASSVSNVRCPHCRETMDSPRMWDKGDVQFVKSGDKFMITDDLLITLFSMENYISSIKKLGVEDACFLEEKVMDLGRDEILTLLRRFLVSNSPLTDLVFKNMGVTDDVSKGIGIKKMIQVKREGNTEAESKETHINLILNKSTNKVSFVEVGEEFMNIIFSFLTLPLGSLIKLQTKKSFLGCVDNLYQSAENLSLDNFKSEECKNILIFPKLAPFFGYTGSMLEMDEIALREPRDFSCRGCYACFWKNNNTDCTASECAHGVKRAYFRLLNPKSPEGSTESGGGYAKGSFLVTTDLCVYQLSASSSIQIIKNLDISLSDLAMKRAVFGEIQTVLLCSYCVVVSDTIDFRAGP</sequence>
<name>A0A5P1EC47_ASPOF</name>
<dbReference type="Pfam" id="PF05056">
    <property type="entry name" value="DUF674"/>
    <property type="match status" value="1"/>
</dbReference>
<evidence type="ECO:0000313" key="1">
    <source>
        <dbReference type="EMBL" id="ONK63455.1"/>
    </source>
</evidence>
<gene>
    <name evidence="1" type="ORF">A4U43_C07F15330</name>
</gene>
<dbReference type="Gramene" id="ONK63455">
    <property type="protein sequence ID" value="ONK63455"/>
    <property type="gene ID" value="A4U43_C07F15330"/>
</dbReference>
<dbReference type="Proteomes" id="UP000243459">
    <property type="component" value="Chromosome 7"/>
</dbReference>
<dbReference type="AlphaFoldDB" id="A0A5P1EC47"/>
<keyword evidence="2" id="KW-1185">Reference proteome</keyword>
<protein>
    <recommendedName>
        <fullName evidence="3">DUF674 family protein</fullName>
    </recommendedName>
</protein>
<reference evidence="2" key="1">
    <citation type="journal article" date="2017" name="Nat. Commun.">
        <title>The asparagus genome sheds light on the origin and evolution of a young Y chromosome.</title>
        <authorList>
            <person name="Harkess A."/>
            <person name="Zhou J."/>
            <person name="Xu C."/>
            <person name="Bowers J.E."/>
            <person name="Van der Hulst R."/>
            <person name="Ayyampalayam S."/>
            <person name="Mercati F."/>
            <person name="Riccardi P."/>
            <person name="McKain M.R."/>
            <person name="Kakrana A."/>
            <person name="Tang H."/>
            <person name="Ray J."/>
            <person name="Groenendijk J."/>
            <person name="Arikit S."/>
            <person name="Mathioni S.M."/>
            <person name="Nakano M."/>
            <person name="Shan H."/>
            <person name="Telgmann-Rauber A."/>
            <person name="Kanno A."/>
            <person name="Yue Z."/>
            <person name="Chen H."/>
            <person name="Li W."/>
            <person name="Chen Y."/>
            <person name="Xu X."/>
            <person name="Zhang Y."/>
            <person name="Luo S."/>
            <person name="Chen H."/>
            <person name="Gao J."/>
            <person name="Mao Z."/>
            <person name="Pires J.C."/>
            <person name="Luo M."/>
            <person name="Kudrna D."/>
            <person name="Wing R.A."/>
            <person name="Meyers B.C."/>
            <person name="Yi K."/>
            <person name="Kong H."/>
            <person name="Lavrijsen P."/>
            <person name="Sunseri F."/>
            <person name="Falavigna A."/>
            <person name="Ye Y."/>
            <person name="Leebens-Mack J.H."/>
            <person name="Chen G."/>
        </authorList>
    </citation>
    <scope>NUCLEOTIDE SEQUENCE [LARGE SCALE GENOMIC DNA]</scope>
    <source>
        <strain evidence="2">cv. DH0086</strain>
    </source>
</reference>
<evidence type="ECO:0008006" key="3">
    <source>
        <dbReference type="Google" id="ProtNLM"/>
    </source>
</evidence>
<dbReference type="PANTHER" id="PTHR33103:SF27">
    <property type="entry name" value="OS04G0594700 PROTEIN"/>
    <property type="match status" value="1"/>
</dbReference>
<evidence type="ECO:0000313" key="2">
    <source>
        <dbReference type="Proteomes" id="UP000243459"/>
    </source>
</evidence>
<dbReference type="PANTHER" id="PTHR33103">
    <property type="entry name" value="OS01G0153900 PROTEIN"/>
    <property type="match status" value="1"/>
</dbReference>
<proteinExistence type="predicted"/>
<dbReference type="EMBL" id="CM007387">
    <property type="protein sequence ID" value="ONK63455.1"/>
    <property type="molecule type" value="Genomic_DNA"/>
</dbReference>
<organism evidence="1 2">
    <name type="scientific">Asparagus officinalis</name>
    <name type="common">Garden asparagus</name>
    <dbReference type="NCBI Taxonomy" id="4686"/>
    <lineage>
        <taxon>Eukaryota</taxon>
        <taxon>Viridiplantae</taxon>
        <taxon>Streptophyta</taxon>
        <taxon>Embryophyta</taxon>
        <taxon>Tracheophyta</taxon>
        <taxon>Spermatophyta</taxon>
        <taxon>Magnoliopsida</taxon>
        <taxon>Liliopsida</taxon>
        <taxon>Asparagales</taxon>
        <taxon>Asparagaceae</taxon>
        <taxon>Asparagoideae</taxon>
        <taxon>Asparagus</taxon>
    </lineage>
</organism>
<accession>A0A5P1EC47</accession>
<dbReference type="OMA" id="NIFRTHA"/>